<proteinExistence type="predicted"/>
<dbReference type="SUPFAM" id="SSF63825">
    <property type="entry name" value="YWTD domain"/>
    <property type="match status" value="1"/>
</dbReference>
<dbReference type="AlphaFoldDB" id="A0A412YKY0"/>
<dbReference type="Pfam" id="PF17170">
    <property type="entry name" value="DUF5128"/>
    <property type="match status" value="1"/>
</dbReference>
<evidence type="ECO:0000313" key="2">
    <source>
        <dbReference type="Proteomes" id="UP000283850"/>
    </source>
</evidence>
<accession>A0A412YKY0</accession>
<gene>
    <name evidence="1" type="ORF">DWW10_00130</name>
</gene>
<sequence>MKTLFFVLFTILICACSNERKSEAFKIQKIDLSEMSFNSSLKLSSFAESIEIIPLETTSQSLIGEIRKIYYRNGRYYMLVTNGLANARALVFTEQGKFLYELDRLGQGKGEYIEMGTFVLMPNADMKVLGWNKTVTYDSIGNYLYESPMPYYAHDAVAFSDGSYVLRHTNLGGLPNKGLYAFTEKDEELTSFLEISPVEKTKLSHFLNWNAFSTYDGKSYFTYSHADTIYSLDVDKATPAFYFDFGKYKVDYSEVEPTDDMIAIDKKITNKEYVTLWSFQFYSDMLMLGLGLGLDNKTSLCFYSLKTGRFVNGIRIVDDMYFKNNILKLKYTNLPHIVIDGYLYAPISPTVLIGGYNNSKHNMSSKEWNEFRNKHANLVDLCENMSEEDNPVLLRIKLKKIE</sequence>
<reference evidence="1 2" key="1">
    <citation type="submission" date="2018-08" db="EMBL/GenBank/DDBJ databases">
        <title>A genome reference for cultivated species of the human gut microbiota.</title>
        <authorList>
            <person name="Zou Y."/>
            <person name="Xue W."/>
            <person name="Luo G."/>
        </authorList>
    </citation>
    <scope>NUCLEOTIDE SEQUENCE [LARGE SCALE GENOMIC DNA]</scope>
    <source>
        <strain evidence="1 2">AF14-32</strain>
    </source>
</reference>
<name>A0A412YKY0_9BACE</name>
<dbReference type="PROSITE" id="PS51257">
    <property type="entry name" value="PROKAR_LIPOPROTEIN"/>
    <property type="match status" value="1"/>
</dbReference>
<dbReference type="Proteomes" id="UP000283850">
    <property type="component" value="Unassembled WGS sequence"/>
</dbReference>
<organism evidence="1 2">
    <name type="scientific">Bacteroides intestinalis</name>
    <dbReference type="NCBI Taxonomy" id="329854"/>
    <lineage>
        <taxon>Bacteria</taxon>
        <taxon>Pseudomonadati</taxon>
        <taxon>Bacteroidota</taxon>
        <taxon>Bacteroidia</taxon>
        <taxon>Bacteroidales</taxon>
        <taxon>Bacteroidaceae</taxon>
        <taxon>Bacteroides</taxon>
    </lineage>
</organism>
<dbReference type="RefSeq" id="WP_022394044.1">
    <property type="nucleotide sequence ID" value="NZ_QRZF01000001.1"/>
</dbReference>
<evidence type="ECO:0000313" key="1">
    <source>
        <dbReference type="EMBL" id="RGV58096.1"/>
    </source>
</evidence>
<dbReference type="EMBL" id="QRZF01000001">
    <property type="protein sequence ID" value="RGV58096.1"/>
    <property type="molecule type" value="Genomic_DNA"/>
</dbReference>
<protein>
    <submittedName>
        <fullName evidence="1">6-bladed beta-propeller</fullName>
    </submittedName>
</protein>
<comment type="caution">
    <text evidence="1">The sequence shown here is derived from an EMBL/GenBank/DDBJ whole genome shotgun (WGS) entry which is preliminary data.</text>
</comment>